<dbReference type="Gene3D" id="1.10.3290.10">
    <property type="entry name" value="Fido-like domain"/>
    <property type="match status" value="1"/>
</dbReference>
<dbReference type="InterPro" id="IPR040198">
    <property type="entry name" value="Fido_containing"/>
</dbReference>
<gene>
    <name evidence="4" type="ORF">Nkreftii_001188</name>
</gene>
<name>A0A7S8FCT6_9BACT</name>
<dbReference type="Pfam" id="PF02661">
    <property type="entry name" value="Fic"/>
    <property type="match status" value="1"/>
</dbReference>
<dbReference type="SUPFAM" id="SSF140931">
    <property type="entry name" value="Fic-like"/>
    <property type="match status" value="1"/>
</dbReference>
<keyword evidence="2" id="KW-0547">Nucleotide-binding</keyword>
<accession>A0A7S8FCT6</accession>
<dbReference type="PANTHER" id="PTHR13504:SF38">
    <property type="entry name" value="FIDO DOMAIN-CONTAINING PROTEIN"/>
    <property type="match status" value="1"/>
</dbReference>
<sequence length="116" mass="12836">MRAYGEWISKAASEPATSFDAHYRLVAIHLFADGNGRTARLVMNGLLLRGGYPPVAVQPEDRKAYLDTLEHASMREDLTPFQTFMHVFLIPARCLILRAEAVCSPLQVPCPPLTPG</sequence>
<evidence type="ECO:0000256" key="2">
    <source>
        <dbReference type="PIRSR" id="PIRSR640198-2"/>
    </source>
</evidence>
<feature type="domain" description="Fido" evidence="3">
    <location>
        <begin position="1"/>
        <end position="87"/>
    </location>
</feature>
<proteinExistence type="predicted"/>
<dbReference type="PANTHER" id="PTHR13504">
    <property type="entry name" value="FIDO DOMAIN-CONTAINING PROTEIN DDB_G0283145"/>
    <property type="match status" value="1"/>
</dbReference>
<evidence type="ECO:0000259" key="3">
    <source>
        <dbReference type="PROSITE" id="PS51459"/>
    </source>
</evidence>
<dbReference type="KEGG" id="nkf:Nkreftii_001188"/>
<evidence type="ECO:0000313" key="5">
    <source>
        <dbReference type="Proteomes" id="UP000593737"/>
    </source>
</evidence>
<feature type="active site" evidence="1">
    <location>
        <position position="29"/>
    </location>
</feature>
<dbReference type="InterPro" id="IPR036597">
    <property type="entry name" value="Fido-like_dom_sf"/>
</dbReference>
<evidence type="ECO:0000256" key="1">
    <source>
        <dbReference type="PIRSR" id="PIRSR640198-1"/>
    </source>
</evidence>
<organism evidence="4 5">
    <name type="scientific">Candidatus Nitrospira kreftii</name>
    <dbReference type="NCBI Taxonomy" id="2652173"/>
    <lineage>
        <taxon>Bacteria</taxon>
        <taxon>Pseudomonadati</taxon>
        <taxon>Nitrospirota</taxon>
        <taxon>Nitrospiria</taxon>
        <taxon>Nitrospirales</taxon>
        <taxon>Nitrospiraceae</taxon>
        <taxon>Nitrospira</taxon>
    </lineage>
</organism>
<dbReference type="InterPro" id="IPR003812">
    <property type="entry name" value="Fido"/>
</dbReference>
<dbReference type="AlphaFoldDB" id="A0A7S8FCT6"/>
<keyword evidence="2" id="KW-0067">ATP-binding</keyword>
<dbReference type="PROSITE" id="PS51459">
    <property type="entry name" value="FIDO"/>
    <property type="match status" value="1"/>
</dbReference>
<reference evidence="4 5" key="1">
    <citation type="journal article" date="2020" name="ISME J.">
        <title>Enrichment and physiological characterization of a novel comammox Nitrospira indicates ammonium inhibition of complete nitrification.</title>
        <authorList>
            <person name="Sakoula D."/>
            <person name="Koch H."/>
            <person name="Frank J."/>
            <person name="Jetten M.S.M."/>
            <person name="van Kessel M.A.H.J."/>
            <person name="Lucker S."/>
        </authorList>
    </citation>
    <scope>NUCLEOTIDE SEQUENCE [LARGE SCALE GENOMIC DNA]</scope>
    <source>
        <strain evidence="4">Comreactor17</strain>
    </source>
</reference>
<dbReference type="EMBL" id="CP047423">
    <property type="protein sequence ID" value="QPD03414.1"/>
    <property type="molecule type" value="Genomic_DNA"/>
</dbReference>
<dbReference type="Proteomes" id="UP000593737">
    <property type="component" value="Chromosome"/>
</dbReference>
<feature type="binding site" evidence="2">
    <location>
        <begin position="33"/>
        <end position="40"/>
    </location>
    <ligand>
        <name>ATP</name>
        <dbReference type="ChEBI" id="CHEBI:30616"/>
    </ligand>
</feature>
<protein>
    <recommendedName>
        <fullName evidence="3">Fido domain-containing protein</fullName>
    </recommendedName>
</protein>
<dbReference type="GO" id="GO:0005524">
    <property type="term" value="F:ATP binding"/>
    <property type="evidence" value="ECO:0007669"/>
    <property type="project" value="UniProtKB-KW"/>
</dbReference>
<evidence type="ECO:0000313" key="4">
    <source>
        <dbReference type="EMBL" id="QPD03414.1"/>
    </source>
</evidence>